<dbReference type="PROSITE" id="PS50146">
    <property type="entry name" value="DAGK"/>
    <property type="match status" value="1"/>
</dbReference>
<dbReference type="Gene3D" id="3.40.50.10330">
    <property type="entry name" value="Probable inorganic polyphosphate/atp-NAD kinase, domain 1"/>
    <property type="match status" value="1"/>
</dbReference>
<dbReference type="AlphaFoldDB" id="A0A9J6C5M9"/>
<evidence type="ECO:0000256" key="7">
    <source>
        <dbReference type="ARBA" id="ARBA00022840"/>
    </source>
</evidence>
<dbReference type="OrthoDB" id="242257at2759"/>
<protein>
    <recommendedName>
        <fullName evidence="8">Diacylglycerol kinase</fullName>
        <shortName evidence="8">DAG kinase</shortName>
        <ecNumber evidence="8">2.7.1.107</ecNumber>
    </recommendedName>
</protein>
<keyword evidence="6 8" id="KW-0418">Kinase</keyword>
<dbReference type="Pfam" id="PF00609">
    <property type="entry name" value="DAGK_acc"/>
    <property type="match status" value="1"/>
</dbReference>
<dbReference type="SMART" id="SM00046">
    <property type="entry name" value="DAGKc"/>
    <property type="match status" value="1"/>
</dbReference>
<evidence type="ECO:0000256" key="2">
    <source>
        <dbReference type="ARBA" id="ARBA00009280"/>
    </source>
</evidence>
<evidence type="ECO:0000256" key="8">
    <source>
        <dbReference type="RuleBase" id="RU361128"/>
    </source>
</evidence>
<sequence>MDFYLIVLIFLILLVLWIILHYYAKPIIVINDRKKRHLWKNKNESDHFILFCNICEHLCSASSFICEYCSIACDRIECTKIADKSLKCKQEKERRELKSTEVKHHYIKGNLIETVCSSCNLEIEGVHDVGIHGTKCCWCHNSFHNSCAKSELVCNFGKLRDFVIPPFSVRAARTRSAPKLHLNEITPIPEWPNWQPLIVIANKSSGSNEADNIATLFKRVLNPIQVVILNNHGPAEALEIVKLSPVKCRILVCGGDGSVAWTLNTISEMKLDDKVSIAICPQGTGNDLSRVLNWGAEIEDNDLQSPFELIEKIRNAEEIFLDRWLIETKYDHRTMITRRLHHDKKTFMYNYFSVGVDALVTLNFHKARASALYVIKSKIINKFLYFIYGTQQVIMQDCDGLHEYLELYINDIEQELPDLQSVICLNINSWGGGVKLVDIIKEHDKVFAEGHSINDEALEIFGISSSFHIAQLQVGLTKPIKLGKARELKVKLKKVLPIQIDGEPHTEIPCEIKISAHSQARMLRRRIN</sequence>
<accession>A0A9J6C5M9</accession>
<keyword evidence="9" id="KW-1133">Transmembrane helix</keyword>
<name>A0A9J6C5M9_POLVA</name>
<dbReference type="InterPro" id="IPR016064">
    <property type="entry name" value="NAD/diacylglycerol_kinase_sf"/>
</dbReference>
<dbReference type="PANTHER" id="PTHR11255">
    <property type="entry name" value="DIACYLGLYCEROL KINASE"/>
    <property type="match status" value="1"/>
</dbReference>
<reference evidence="12" key="1">
    <citation type="submission" date="2021-03" db="EMBL/GenBank/DDBJ databases">
        <title>Chromosome level genome of the anhydrobiotic midge Polypedilum vanderplanki.</title>
        <authorList>
            <person name="Yoshida Y."/>
            <person name="Kikawada T."/>
            <person name="Gusev O."/>
        </authorList>
    </citation>
    <scope>NUCLEOTIDE SEQUENCE</scope>
    <source>
        <strain evidence="12">NIAS01</strain>
        <tissue evidence="12">Whole body or cell culture</tissue>
    </source>
</reference>
<keyword evidence="9" id="KW-0812">Transmembrane</keyword>
<dbReference type="InterPro" id="IPR000756">
    <property type="entry name" value="Diacylglycerol_kin_accessory"/>
</dbReference>
<evidence type="ECO:0000313" key="12">
    <source>
        <dbReference type="EMBL" id="KAG5677330.1"/>
    </source>
</evidence>
<feature type="domain" description="Phorbol-ester/DAG-type" evidence="10">
    <location>
        <begin position="103"/>
        <end position="154"/>
    </location>
</feature>
<dbReference type="InterPro" id="IPR001206">
    <property type="entry name" value="Diacylglycerol_kinase_cat_dom"/>
</dbReference>
<evidence type="ECO:0000256" key="3">
    <source>
        <dbReference type="ARBA" id="ARBA00022679"/>
    </source>
</evidence>
<keyword evidence="4" id="KW-0677">Repeat</keyword>
<organism evidence="12 13">
    <name type="scientific">Polypedilum vanderplanki</name>
    <name type="common">Sleeping chironomid midge</name>
    <dbReference type="NCBI Taxonomy" id="319348"/>
    <lineage>
        <taxon>Eukaryota</taxon>
        <taxon>Metazoa</taxon>
        <taxon>Ecdysozoa</taxon>
        <taxon>Arthropoda</taxon>
        <taxon>Hexapoda</taxon>
        <taxon>Insecta</taxon>
        <taxon>Pterygota</taxon>
        <taxon>Neoptera</taxon>
        <taxon>Endopterygota</taxon>
        <taxon>Diptera</taxon>
        <taxon>Nematocera</taxon>
        <taxon>Chironomoidea</taxon>
        <taxon>Chironomidae</taxon>
        <taxon>Chironominae</taxon>
        <taxon>Polypedilum</taxon>
        <taxon>Polypedilum</taxon>
    </lineage>
</organism>
<dbReference type="Proteomes" id="UP001107558">
    <property type="component" value="Chromosome 2"/>
</dbReference>
<evidence type="ECO:0000256" key="5">
    <source>
        <dbReference type="ARBA" id="ARBA00022741"/>
    </source>
</evidence>
<dbReference type="InterPro" id="IPR002219">
    <property type="entry name" value="PKC_DAG/PE"/>
</dbReference>
<feature type="transmembrane region" description="Helical" evidence="9">
    <location>
        <begin position="6"/>
        <end position="24"/>
    </location>
</feature>
<dbReference type="PANTHER" id="PTHR11255:SF118">
    <property type="entry name" value="DIACYLGLYCEROL KINASE EPSILON"/>
    <property type="match status" value="1"/>
</dbReference>
<comment type="similarity">
    <text evidence="2 8">Belongs to the eukaryotic diacylglycerol kinase family.</text>
</comment>
<keyword evidence="9" id="KW-0472">Membrane</keyword>
<dbReference type="InterPro" id="IPR017438">
    <property type="entry name" value="ATP-NAD_kinase_N"/>
</dbReference>
<evidence type="ECO:0000313" key="13">
    <source>
        <dbReference type="Proteomes" id="UP001107558"/>
    </source>
</evidence>
<dbReference type="EMBL" id="JADBJN010000002">
    <property type="protein sequence ID" value="KAG5677330.1"/>
    <property type="molecule type" value="Genomic_DNA"/>
</dbReference>
<comment type="caution">
    <text evidence="12">The sequence shown here is derived from an EMBL/GenBank/DDBJ whole genome shotgun (WGS) entry which is preliminary data.</text>
</comment>
<keyword evidence="13" id="KW-1185">Reference proteome</keyword>
<dbReference type="InterPro" id="IPR037607">
    <property type="entry name" value="DGK"/>
</dbReference>
<dbReference type="SUPFAM" id="SSF111331">
    <property type="entry name" value="NAD kinase/diacylglycerol kinase-like"/>
    <property type="match status" value="1"/>
</dbReference>
<dbReference type="GO" id="GO:0016020">
    <property type="term" value="C:membrane"/>
    <property type="evidence" value="ECO:0007669"/>
    <property type="project" value="TreeGrafter"/>
</dbReference>
<gene>
    <name evidence="12" type="ORF">PVAND_007098</name>
</gene>
<dbReference type="PROSITE" id="PS50081">
    <property type="entry name" value="ZF_DAG_PE_2"/>
    <property type="match status" value="1"/>
</dbReference>
<evidence type="ECO:0000259" key="11">
    <source>
        <dbReference type="PROSITE" id="PS50146"/>
    </source>
</evidence>
<dbReference type="GO" id="GO:0007200">
    <property type="term" value="P:phospholipase C-activating G protein-coupled receptor signaling pathway"/>
    <property type="evidence" value="ECO:0007669"/>
    <property type="project" value="InterPro"/>
</dbReference>
<evidence type="ECO:0000256" key="6">
    <source>
        <dbReference type="ARBA" id="ARBA00022777"/>
    </source>
</evidence>
<evidence type="ECO:0000259" key="10">
    <source>
        <dbReference type="PROSITE" id="PS50081"/>
    </source>
</evidence>
<dbReference type="Pfam" id="PF00781">
    <property type="entry name" value="DAGK_cat"/>
    <property type="match status" value="1"/>
</dbReference>
<evidence type="ECO:0000256" key="4">
    <source>
        <dbReference type="ARBA" id="ARBA00022737"/>
    </source>
</evidence>
<evidence type="ECO:0000256" key="9">
    <source>
        <dbReference type="SAM" id="Phobius"/>
    </source>
</evidence>
<dbReference type="GO" id="GO:0005524">
    <property type="term" value="F:ATP binding"/>
    <property type="evidence" value="ECO:0007669"/>
    <property type="project" value="UniProtKB-KW"/>
</dbReference>
<dbReference type="EC" id="2.7.1.107" evidence="8"/>
<dbReference type="SMART" id="SM00045">
    <property type="entry name" value="DAGKa"/>
    <property type="match status" value="1"/>
</dbReference>
<keyword evidence="3 8" id="KW-0808">Transferase</keyword>
<dbReference type="GO" id="GO:0004143">
    <property type="term" value="F:ATP-dependent diacylglycerol kinase activity"/>
    <property type="evidence" value="ECO:0007669"/>
    <property type="project" value="UniProtKB-EC"/>
</dbReference>
<comment type="catalytic activity">
    <reaction evidence="1 8">
        <text>a 1,2-diacyl-sn-glycerol + ATP = a 1,2-diacyl-sn-glycero-3-phosphate + ADP + H(+)</text>
        <dbReference type="Rhea" id="RHEA:10272"/>
        <dbReference type="ChEBI" id="CHEBI:15378"/>
        <dbReference type="ChEBI" id="CHEBI:17815"/>
        <dbReference type="ChEBI" id="CHEBI:30616"/>
        <dbReference type="ChEBI" id="CHEBI:58608"/>
        <dbReference type="ChEBI" id="CHEBI:456216"/>
        <dbReference type="EC" id="2.7.1.107"/>
    </reaction>
</comment>
<keyword evidence="5 8" id="KW-0547">Nucleotide-binding</keyword>
<dbReference type="Gene3D" id="3.30.60.20">
    <property type="match status" value="1"/>
</dbReference>
<proteinExistence type="inferred from homology"/>
<keyword evidence="7 8" id="KW-0067">ATP-binding</keyword>
<feature type="domain" description="DAGKc" evidence="11">
    <location>
        <begin position="192"/>
        <end position="330"/>
    </location>
</feature>
<evidence type="ECO:0000256" key="1">
    <source>
        <dbReference type="ARBA" id="ARBA00001383"/>
    </source>
</evidence>
<dbReference type="Gene3D" id="2.60.200.40">
    <property type="match status" value="1"/>
</dbReference>